<proteinExistence type="predicted"/>
<sequence length="113" mass="12858">KKKIYGKGFKILMKTQPFLILSIIVSSIALILLEFDLLWLGLICAIFSLIFVRKLKWFVVSRSFYFIALIIAITSIVLIKLGVIIVGIPCAVFSALIFYVGKLKYRKEKPESD</sequence>
<name>X1RUW1_9ZZZZ</name>
<gene>
    <name evidence="2" type="ORF">S12H4_09343</name>
</gene>
<feature type="non-terminal residue" evidence="2">
    <location>
        <position position="1"/>
    </location>
</feature>
<dbReference type="AlphaFoldDB" id="X1RUW1"/>
<keyword evidence="1" id="KW-0472">Membrane</keyword>
<keyword evidence="1" id="KW-1133">Transmembrane helix</keyword>
<evidence type="ECO:0000256" key="1">
    <source>
        <dbReference type="SAM" id="Phobius"/>
    </source>
</evidence>
<protein>
    <submittedName>
        <fullName evidence="2">Uncharacterized protein</fullName>
    </submittedName>
</protein>
<accession>X1RUW1</accession>
<evidence type="ECO:0000313" key="2">
    <source>
        <dbReference type="EMBL" id="GAI70746.1"/>
    </source>
</evidence>
<reference evidence="2" key="1">
    <citation type="journal article" date="2014" name="Front. Microbiol.">
        <title>High frequency of phylogenetically diverse reductive dehalogenase-homologous genes in deep subseafloor sedimentary metagenomes.</title>
        <authorList>
            <person name="Kawai M."/>
            <person name="Futagami T."/>
            <person name="Toyoda A."/>
            <person name="Takaki Y."/>
            <person name="Nishi S."/>
            <person name="Hori S."/>
            <person name="Arai W."/>
            <person name="Tsubouchi T."/>
            <person name="Morono Y."/>
            <person name="Uchiyama I."/>
            <person name="Ito T."/>
            <person name="Fujiyama A."/>
            <person name="Inagaki F."/>
            <person name="Takami H."/>
        </authorList>
    </citation>
    <scope>NUCLEOTIDE SEQUENCE</scope>
    <source>
        <strain evidence="2">Expedition CK06-06</strain>
    </source>
</reference>
<feature type="transmembrane region" description="Helical" evidence="1">
    <location>
        <begin position="12"/>
        <end position="31"/>
    </location>
</feature>
<keyword evidence="1" id="KW-0812">Transmembrane</keyword>
<dbReference type="EMBL" id="BARW01003770">
    <property type="protein sequence ID" value="GAI70746.1"/>
    <property type="molecule type" value="Genomic_DNA"/>
</dbReference>
<feature type="transmembrane region" description="Helical" evidence="1">
    <location>
        <begin position="59"/>
        <end position="77"/>
    </location>
</feature>
<comment type="caution">
    <text evidence="2">The sequence shown here is derived from an EMBL/GenBank/DDBJ whole genome shotgun (WGS) entry which is preliminary data.</text>
</comment>
<organism evidence="2">
    <name type="scientific">marine sediment metagenome</name>
    <dbReference type="NCBI Taxonomy" id="412755"/>
    <lineage>
        <taxon>unclassified sequences</taxon>
        <taxon>metagenomes</taxon>
        <taxon>ecological metagenomes</taxon>
    </lineage>
</organism>